<dbReference type="PANTHER" id="PTHR47331">
    <property type="entry name" value="PHD-TYPE DOMAIN-CONTAINING PROTEIN"/>
    <property type="match status" value="1"/>
</dbReference>
<dbReference type="SUPFAM" id="SSF56672">
    <property type="entry name" value="DNA/RNA polymerases"/>
    <property type="match status" value="1"/>
</dbReference>
<dbReference type="GO" id="GO:0015074">
    <property type="term" value="P:DNA integration"/>
    <property type="evidence" value="ECO:0007669"/>
    <property type="project" value="InterPro"/>
</dbReference>
<dbReference type="GO" id="GO:0071897">
    <property type="term" value="P:DNA biosynthetic process"/>
    <property type="evidence" value="ECO:0007669"/>
    <property type="project" value="UniProtKB-ARBA"/>
</dbReference>
<dbReference type="Pfam" id="PF05380">
    <property type="entry name" value="Peptidase_A17"/>
    <property type="match status" value="1"/>
</dbReference>
<evidence type="ECO:0000313" key="2">
    <source>
        <dbReference type="EnsemblMetazoa" id="XP_037873843.1"/>
    </source>
</evidence>
<dbReference type="GO" id="GO:0003676">
    <property type="term" value="F:nucleic acid binding"/>
    <property type="evidence" value="ECO:0007669"/>
    <property type="project" value="InterPro"/>
</dbReference>
<dbReference type="PROSITE" id="PS50994">
    <property type="entry name" value="INTEGRASE"/>
    <property type="match status" value="1"/>
</dbReference>
<dbReference type="PANTHER" id="PTHR47331:SF5">
    <property type="entry name" value="RIBONUCLEASE H"/>
    <property type="match status" value="1"/>
</dbReference>
<sequence>MSVGSKSNVLLSTAMVEIYNPNTRHHVTARALLDSGSQSSIITENLKLKLQLSSLPTKLNIIGIGNQNTCLKSLNRCNIVLASKCNDYNIETSCLVLPQITTNLPNKTVDISEIQLPSHLKLADPKFNYSAPIDLLIGADIFWTLIEPRQISLGTNKPVMHKSKLGWILSGPISTSQNNHKNSIHCNYAFIQSRESRVSNRSLNEQLAKFWEIEQVPQYDSLKTEEEIECENHYVANTYRNDEGRFCVRLPLVSEPTCLGDSFTLARNQFLSLERRLSKNSDLKNLYSQFIHEYSVLGHLSESEILIPRQSYFIPHHAVLKPSSESTKLRVVFNGSAKTTSGFSINDLLMVGPNIQDKLFNILLRFRQYTYVISADIEKMYRQVQIQNNDRDLQMILWRDTSTEALRSLRLNTVTYGLSSSSFLSTRCLWQLGEDSCEPKIKNIIQNDFLVDDMLTGSDSETELHYIKKTVESTLAAGCFNLRKYRSNIPSLLIEPQSLQRELIISSSSHTLGIGWNPNEDYISFPSNYKITKNIPTKRSILSDSCKVFDPLGLLSLFTIKPKIILQRLWLNKIDWDEPVPADISRAWQSFLCSVSEIQHLRIPRHVLCPESINTELHCFCDASQSAYAACIYLRSHDAQGNVRVRLLCSKARVASVNPMTIPRLELCACVLGAQLVSAVCRALRCAISHKIFWTDSSIVLTWLSMRCDRLKTFVANRVGTILESTDISEWRHVPTSCNPADLASRGLDVSAPPQMDLWWNGPKFLKESKNEWPALFNHRHPTDDLPEIKINLVNTSKNMIQTLIHFDRYSNLRILQRACAYILRFVLNCRNKPNKKNGILQPDELINSFETLVRLAQKDSFSTELATIDNKGVLSPNNPLISLSPFIDDKGILRVGGRLNYSCQIYDKRHPMLLHAKHKLTKLLFQQEHLRLLHAGPQLLLSTVREFVWPIAGRDLARATVRQCIVCRRASAKMLAPMMGALPSQRVDPDFPFISAGIDFCGPFLITDRKGRGCKISKCYMCVFVCLRYKCLHLEAVSDLTKEAFILSLRRFISRRGKPKEIFCDNGRNFVSASKEITEFVNSHADGVGGFLSSEGIDFKFQPAYAPHFGGLWEASVKSAKFHLKRILDNTHCTFEELATLFNQIEAILNSRPLCPLSSSPDDLAPLTPGHFLIGRPLTSLPSPNYMQLSTSRLSRYQHLEQIRQHFWNRWQLEYLNELQQRHKWRVPARSIQNGDLVLLKDENIPPMQWRTGRVINLFPGKDNIVRVAEIKTSTGVYRRGLRYLCPLLDTAEDSSLEANASKAPEDVKDL</sequence>
<accession>A0A8R2R248</accession>
<organism evidence="2 3">
    <name type="scientific">Bombyx mori</name>
    <name type="common">Silk moth</name>
    <dbReference type="NCBI Taxonomy" id="7091"/>
    <lineage>
        <taxon>Eukaryota</taxon>
        <taxon>Metazoa</taxon>
        <taxon>Ecdysozoa</taxon>
        <taxon>Arthropoda</taxon>
        <taxon>Hexapoda</taxon>
        <taxon>Insecta</taxon>
        <taxon>Pterygota</taxon>
        <taxon>Neoptera</taxon>
        <taxon>Endopterygota</taxon>
        <taxon>Lepidoptera</taxon>
        <taxon>Glossata</taxon>
        <taxon>Ditrysia</taxon>
        <taxon>Bombycoidea</taxon>
        <taxon>Bombycidae</taxon>
        <taxon>Bombycinae</taxon>
        <taxon>Bombyx</taxon>
    </lineage>
</organism>
<dbReference type="Gene3D" id="2.40.70.10">
    <property type="entry name" value="Acid Proteases"/>
    <property type="match status" value="1"/>
</dbReference>
<dbReference type="Pfam" id="PF18701">
    <property type="entry name" value="DUF5641"/>
    <property type="match status" value="1"/>
</dbReference>
<dbReference type="SUPFAM" id="SSF53098">
    <property type="entry name" value="Ribonuclease H-like"/>
    <property type="match status" value="1"/>
</dbReference>
<dbReference type="Pfam" id="PF05585">
    <property type="entry name" value="DUF1758"/>
    <property type="match status" value="1"/>
</dbReference>
<dbReference type="Proteomes" id="UP000005204">
    <property type="component" value="Unassembled WGS sequence"/>
</dbReference>
<dbReference type="InterPro" id="IPR043502">
    <property type="entry name" value="DNA/RNA_pol_sf"/>
</dbReference>
<dbReference type="EnsemblMetazoa" id="XM_038017915.1">
    <property type="protein sequence ID" value="XP_037873843.1"/>
    <property type="gene ID" value="LOC119630034"/>
</dbReference>
<reference evidence="2" key="2">
    <citation type="submission" date="2022-06" db="UniProtKB">
        <authorList>
            <consortium name="EnsemblMetazoa"/>
        </authorList>
    </citation>
    <scope>IDENTIFICATION</scope>
    <source>
        <strain evidence="2">p50T (Dazao)</strain>
    </source>
</reference>
<protein>
    <recommendedName>
        <fullName evidence="1">Integrase catalytic domain-containing protein</fullName>
    </recommendedName>
</protein>
<dbReference type="InterPro" id="IPR001584">
    <property type="entry name" value="Integrase_cat-core"/>
</dbReference>
<dbReference type="Gene3D" id="3.30.420.10">
    <property type="entry name" value="Ribonuclease H-like superfamily/Ribonuclease H"/>
    <property type="match status" value="1"/>
</dbReference>
<evidence type="ECO:0000313" key="3">
    <source>
        <dbReference type="Proteomes" id="UP000005204"/>
    </source>
</evidence>
<dbReference type="GO" id="GO:0042575">
    <property type="term" value="C:DNA polymerase complex"/>
    <property type="evidence" value="ECO:0007669"/>
    <property type="project" value="UniProtKB-ARBA"/>
</dbReference>
<dbReference type="InterPro" id="IPR040676">
    <property type="entry name" value="DUF5641"/>
</dbReference>
<dbReference type="SUPFAM" id="SSF50630">
    <property type="entry name" value="Acid proteases"/>
    <property type="match status" value="1"/>
</dbReference>
<proteinExistence type="predicted"/>
<keyword evidence="3" id="KW-1185">Reference proteome</keyword>
<dbReference type="InterPro" id="IPR036397">
    <property type="entry name" value="RNaseH_sf"/>
</dbReference>
<dbReference type="InterPro" id="IPR008737">
    <property type="entry name" value="DUF1758"/>
</dbReference>
<dbReference type="InterPro" id="IPR021109">
    <property type="entry name" value="Peptidase_aspartic_dom_sf"/>
</dbReference>
<dbReference type="InterPro" id="IPR012337">
    <property type="entry name" value="RNaseH-like_sf"/>
</dbReference>
<dbReference type="InterPro" id="IPR008042">
    <property type="entry name" value="Retrotrans_Pao"/>
</dbReference>
<evidence type="ECO:0000259" key="1">
    <source>
        <dbReference type="PROSITE" id="PS50994"/>
    </source>
</evidence>
<dbReference type="CDD" id="cd01644">
    <property type="entry name" value="RT_pepA17"/>
    <property type="match status" value="1"/>
</dbReference>
<reference evidence="3" key="1">
    <citation type="journal article" date="2008" name="Insect Biochem. Mol. Biol.">
        <title>The genome of a lepidopteran model insect, the silkworm Bombyx mori.</title>
        <authorList>
            <consortium name="International Silkworm Genome Consortium"/>
        </authorList>
    </citation>
    <scope>NUCLEOTIDE SEQUENCE [LARGE SCALE GENOMIC DNA]</scope>
    <source>
        <strain evidence="3">p50T</strain>
    </source>
</reference>
<name>A0A8R2R248_BOMMO</name>
<feature type="domain" description="Integrase catalytic" evidence="1">
    <location>
        <begin position="989"/>
        <end position="1178"/>
    </location>
</feature>